<feature type="transmembrane region" description="Helical" evidence="1">
    <location>
        <begin position="39"/>
        <end position="56"/>
    </location>
</feature>
<dbReference type="OrthoDB" id="213516at2157"/>
<proteinExistence type="predicted"/>
<keyword evidence="1" id="KW-0812">Transmembrane</keyword>
<dbReference type="RefSeq" id="WP_023394469.1">
    <property type="nucleotide sequence ID" value="NZ_ASGZ01000029.1"/>
</dbReference>
<dbReference type="EMBL" id="ASGZ01000029">
    <property type="protein sequence ID" value="ESP88332.1"/>
    <property type="molecule type" value="Genomic_DNA"/>
</dbReference>
<protein>
    <recommendedName>
        <fullName evidence="2">DUF8006 domain-containing protein</fullName>
    </recommendedName>
</protein>
<dbReference type="Proteomes" id="UP000017840">
    <property type="component" value="Unassembled WGS sequence"/>
</dbReference>
<dbReference type="InterPro" id="IPR058319">
    <property type="entry name" value="DUF8006"/>
</dbReference>
<feature type="transmembrane region" description="Helical" evidence="1">
    <location>
        <begin position="12"/>
        <end position="32"/>
    </location>
</feature>
<organism evidence="3 4">
    <name type="scientific">Candidatus Halobonum tyrrellensis G22</name>
    <dbReference type="NCBI Taxonomy" id="1324957"/>
    <lineage>
        <taxon>Archaea</taxon>
        <taxon>Methanobacteriati</taxon>
        <taxon>Methanobacteriota</taxon>
        <taxon>Stenosarchaea group</taxon>
        <taxon>Halobacteria</taxon>
        <taxon>Halobacteriales</taxon>
        <taxon>Haloferacaceae</taxon>
        <taxon>Candidatus Halobonum</taxon>
    </lineage>
</organism>
<comment type="caution">
    <text evidence="3">The sequence shown here is derived from an EMBL/GenBank/DDBJ whole genome shotgun (WGS) entry which is preliminary data.</text>
</comment>
<evidence type="ECO:0000256" key="1">
    <source>
        <dbReference type="SAM" id="Phobius"/>
    </source>
</evidence>
<dbReference type="Pfam" id="PF26028">
    <property type="entry name" value="DUF8006"/>
    <property type="match status" value="1"/>
</dbReference>
<gene>
    <name evidence="3" type="ORF">K933_09422</name>
</gene>
<dbReference type="STRING" id="1324957.K933_09422"/>
<sequence>MLPLQVIDTFLVNYNVGQAVLLLFALTTVATLMISKKIFALNTVLFGVLFVLLPQTLVPVHYLFLGVTLLVVGPLAFTVTD</sequence>
<keyword evidence="1" id="KW-0472">Membrane</keyword>
<name>V4IYY9_9EURY</name>
<dbReference type="AlphaFoldDB" id="V4IYY9"/>
<feature type="transmembrane region" description="Helical" evidence="1">
    <location>
        <begin position="62"/>
        <end position="80"/>
    </location>
</feature>
<accession>V4IYY9</accession>
<keyword evidence="4" id="KW-1185">Reference proteome</keyword>
<reference evidence="3 4" key="1">
    <citation type="journal article" date="2013" name="Genome Announc.">
        <title>Draft Genome Sequence of 'Candidatus Halobonum tyrrellensis' Strain G22, Isolated from the Hypersaline Waters of Lake Tyrrell, Australia.</title>
        <authorList>
            <person name="Ugalde J.A."/>
            <person name="Narasingarao P."/>
            <person name="Kuo S."/>
            <person name="Podell S."/>
            <person name="Allen E.E."/>
        </authorList>
    </citation>
    <scope>NUCLEOTIDE SEQUENCE [LARGE SCALE GENOMIC DNA]</scope>
    <source>
        <strain evidence="3 4">G22</strain>
    </source>
</reference>
<evidence type="ECO:0000313" key="4">
    <source>
        <dbReference type="Proteomes" id="UP000017840"/>
    </source>
</evidence>
<feature type="domain" description="DUF8006" evidence="2">
    <location>
        <begin position="1"/>
        <end position="80"/>
    </location>
</feature>
<keyword evidence="1" id="KW-1133">Transmembrane helix</keyword>
<dbReference type="eggNOG" id="arCOG04776">
    <property type="taxonomic scope" value="Archaea"/>
</dbReference>
<evidence type="ECO:0000259" key="2">
    <source>
        <dbReference type="Pfam" id="PF26028"/>
    </source>
</evidence>
<evidence type="ECO:0000313" key="3">
    <source>
        <dbReference type="EMBL" id="ESP88332.1"/>
    </source>
</evidence>